<organism evidence="1 2">
    <name type="scientific">Caenimonas koreensis DSM 17982</name>
    <dbReference type="NCBI Taxonomy" id="1121255"/>
    <lineage>
        <taxon>Bacteria</taxon>
        <taxon>Pseudomonadati</taxon>
        <taxon>Pseudomonadota</taxon>
        <taxon>Betaproteobacteria</taxon>
        <taxon>Burkholderiales</taxon>
        <taxon>Comamonadaceae</taxon>
        <taxon>Caenimonas</taxon>
    </lineage>
</organism>
<dbReference type="RefSeq" id="WP_153583028.1">
    <property type="nucleotide sequence ID" value="NZ_WJBU01000001.1"/>
</dbReference>
<gene>
    <name evidence="1" type="ORF">GHT07_00120</name>
</gene>
<dbReference type="EMBL" id="WJBU01000001">
    <property type="protein sequence ID" value="MRD45668.1"/>
    <property type="molecule type" value="Genomic_DNA"/>
</dbReference>
<evidence type="ECO:0008006" key="3">
    <source>
        <dbReference type="Google" id="ProtNLM"/>
    </source>
</evidence>
<dbReference type="Gene3D" id="2.150.10.10">
    <property type="entry name" value="Serralysin-like metalloprotease, C-terminal"/>
    <property type="match status" value="1"/>
</dbReference>
<dbReference type="InterPro" id="IPR011049">
    <property type="entry name" value="Serralysin-like_metalloprot_C"/>
</dbReference>
<comment type="caution">
    <text evidence="1">The sequence shown here is derived from an EMBL/GenBank/DDBJ whole genome shotgun (WGS) entry which is preliminary data.</text>
</comment>
<keyword evidence="2" id="KW-1185">Reference proteome</keyword>
<sequence>MRVIFSSDEFNVSDGDFVFGDSDGTPEFVFSGGDDVFYGEDGPYQYGAVGDAYALDRTDRGGNDTFYGGDFAGSFSDGPAPNVTALVPIFNVRGAVTFIGDAIFMTDGSTGGRDYAQGGVNSNNLFIGDASDADGLARGGNDTLMGGDAGWSEPRGRGLTAATRQSDSTAFNVLIGDFAEAGGRGPTTREVIFELPSPKGGQDSIVGGDAWAYNSDAGVSNVLIGDAYALGALAKAGDDTVRGGTATASDATASAYNIIVGDAFFMTDGSRGGRDALYGGNVVVTSDSGDGYAINLMSGDNITMDDGARGGADFMVGGSARSVVTDGKEIAAAINLMAGDTFSVRGSDVDFGRDTMVGGSGTGDGYAINVMFGDIGASDAGGLPFPFPFFGQNGAISLAGLDGSTSRGSYNPDFHFAADKLTGGNGNAMNYLVGDAEFISSDSTGGDDTLFAGDGYSSTMYGDSLGLAGKGGNDKLYSGKGNDDMWGDAQKMGESADGGADRFYFGVKNGDDTIHDFRVGDKDKIDLSAFSGLSPDFKNFASLKASGRLEQVSDGVVLHLDLADKASDHNTVLIVGVDLDELVKASFAFG</sequence>
<reference evidence="1 2" key="1">
    <citation type="submission" date="2019-11" db="EMBL/GenBank/DDBJ databases">
        <title>Caenimonas koreensis gen. nov., sp. nov., isolated from activated sludge.</title>
        <authorList>
            <person name="Seung H.R."/>
        </authorList>
    </citation>
    <scope>NUCLEOTIDE SEQUENCE [LARGE SCALE GENOMIC DNA]</scope>
    <source>
        <strain evidence="1 2">EMB320</strain>
    </source>
</reference>
<name>A0A844ATK1_9BURK</name>
<evidence type="ECO:0000313" key="1">
    <source>
        <dbReference type="EMBL" id="MRD45668.1"/>
    </source>
</evidence>
<dbReference type="OrthoDB" id="6091599at2"/>
<accession>A0A844ATK1</accession>
<evidence type="ECO:0000313" key="2">
    <source>
        <dbReference type="Proteomes" id="UP000487350"/>
    </source>
</evidence>
<protein>
    <recommendedName>
        <fullName evidence="3">Type I secretion C-terminal target domain (VC_A0849 subclass)</fullName>
    </recommendedName>
</protein>
<dbReference type="AlphaFoldDB" id="A0A844ATK1"/>
<proteinExistence type="predicted"/>
<dbReference type="Proteomes" id="UP000487350">
    <property type="component" value="Unassembled WGS sequence"/>
</dbReference>